<feature type="non-terminal residue" evidence="2">
    <location>
        <position position="1"/>
    </location>
</feature>
<dbReference type="Proteomes" id="UP000258309">
    <property type="component" value="Unassembled WGS sequence"/>
</dbReference>
<dbReference type="EMBL" id="NCSJ02000012">
    <property type="protein sequence ID" value="RFU35119.1"/>
    <property type="molecule type" value="Genomic_DNA"/>
</dbReference>
<comment type="caution">
    <text evidence="2">The sequence shown here is derived from an EMBL/GenBank/DDBJ whole genome shotgun (WGS) entry which is preliminary data.</text>
</comment>
<accession>A0A3E2HP03</accession>
<feature type="signal peptide" evidence="1">
    <location>
        <begin position="1"/>
        <end position="20"/>
    </location>
</feature>
<evidence type="ECO:0008006" key="4">
    <source>
        <dbReference type="Google" id="ProtNLM"/>
    </source>
</evidence>
<reference evidence="2 3" key="1">
    <citation type="submission" date="2018-05" db="EMBL/GenBank/DDBJ databases">
        <title>Draft genome sequence of Scytalidium lignicola DSM 105466, a ubiquitous saprotrophic fungus.</title>
        <authorList>
            <person name="Buettner E."/>
            <person name="Gebauer A.M."/>
            <person name="Hofrichter M."/>
            <person name="Liers C."/>
            <person name="Kellner H."/>
        </authorList>
    </citation>
    <scope>NUCLEOTIDE SEQUENCE [LARGE SCALE GENOMIC DNA]</scope>
    <source>
        <strain evidence="2 3">DSM 105466</strain>
    </source>
</reference>
<dbReference type="OrthoDB" id="5395704at2759"/>
<keyword evidence="1" id="KW-0732">Signal</keyword>
<evidence type="ECO:0000256" key="1">
    <source>
        <dbReference type="SAM" id="SignalP"/>
    </source>
</evidence>
<proteinExistence type="predicted"/>
<evidence type="ECO:0000313" key="3">
    <source>
        <dbReference type="Proteomes" id="UP000258309"/>
    </source>
</evidence>
<keyword evidence="3" id="KW-1185">Reference proteome</keyword>
<evidence type="ECO:0000313" key="2">
    <source>
        <dbReference type="EMBL" id="RFU35119.1"/>
    </source>
</evidence>
<protein>
    <recommendedName>
        <fullName evidence="4">AA1-like domain-containing protein</fullName>
    </recommendedName>
</protein>
<gene>
    <name evidence="2" type="ORF">B7463_g1177</name>
</gene>
<name>A0A3E2HP03_SCYLI</name>
<organism evidence="2 3">
    <name type="scientific">Scytalidium lignicola</name>
    <name type="common">Hyphomycete</name>
    <dbReference type="NCBI Taxonomy" id="5539"/>
    <lineage>
        <taxon>Eukaryota</taxon>
        <taxon>Fungi</taxon>
        <taxon>Dikarya</taxon>
        <taxon>Ascomycota</taxon>
        <taxon>Pezizomycotina</taxon>
        <taxon>Leotiomycetes</taxon>
        <taxon>Leotiomycetes incertae sedis</taxon>
        <taxon>Scytalidium</taxon>
    </lineage>
</organism>
<feature type="chain" id="PRO_5017667463" description="AA1-like domain-containing protein" evidence="1">
    <location>
        <begin position="21"/>
        <end position="213"/>
    </location>
</feature>
<sequence length="213" mass="22964">MHFFNSLSLVLGLALTATAAQVPAHTSLQPSTQPSLRTNNKQLHVVSKASRPIQDFLLTDFYVASFNDPHISFDRTINFVFTDPNSNTSTICSSFWTQSNTTTATGNSTTNSTTNSTSPAIPIGGYVNCYGSSSPETFEFKFNTFNNLASFQLGLIHFWSDPVDFPPPFDVVGYFATSVDVSLQCNMNSAGLAACTLPASQSPIHGVIDALTN</sequence>
<dbReference type="AlphaFoldDB" id="A0A3E2HP03"/>
<feature type="non-terminal residue" evidence="2">
    <location>
        <position position="213"/>
    </location>
</feature>